<evidence type="ECO:0000313" key="2">
    <source>
        <dbReference type="EMBL" id="CAB4041961.1"/>
    </source>
</evidence>
<dbReference type="Proteomes" id="UP001152795">
    <property type="component" value="Unassembled WGS sequence"/>
</dbReference>
<accession>A0A7D9M598</accession>
<sequence length="137" mass="14269">EGGTAVDAVEAAVRVLEDNVFFNAGYGSVLNRNGEVECGAMIMEGHTLNNGAVISGRHFKNPVSLSKEIMYESSCCALSGDGALEFAREKNFPICKPEELIHTPGPTPADGPDTSRTDTVAAVAIDANGHLACATST</sequence>
<dbReference type="EMBL" id="CACRXK020029229">
    <property type="protein sequence ID" value="CAB4041961.1"/>
    <property type="molecule type" value="Genomic_DNA"/>
</dbReference>
<dbReference type="OrthoDB" id="77601at2759"/>
<dbReference type="Pfam" id="PF01112">
    <property type="entry name" value="Asparaginase_2"/>
    <property type="match status" value="1"/>
</dbReference>
<feature type="non-terminal residue" evidence="2">
    <location>
        <position position="1"/>
    </location>
</feature>
<evidence type="ECO:0000256" key="1">
    <source>
        <dbReference type="ARBA" id="ARBA00010872"/>
    </source>
</evidence>
<comment type="similarity">
    <text evidence="1">Belongs to the Ntn-hydrolase family.</text>
</comment>
<protein>
    <submittedName>
        <fullName evidence="2">Isoaspartyl peptidase L-asparaginase</fullName>
    </submittedName>
</protein>
<evidence type="ECO:0000313" key="3">
    <source>
        <dbReference type="Proteomes" id="UP001152795"/>
    </source>
</evidence>
<dbReference type="PANTHER" id="PTHR10188:SF6">
    <property type="entry name" value="N(4)-(BETA-N-ACETYLGLUCOSAMINYL)-L-ASPARAGINASE"/>
    <property type="match status" value="1"/>
</dbReference>
<dbReference type="PANTHER" id="PTHR10188">
    <property type="entry name" value="L-ASPARAGINASE"/>
    <property type="match status" value="1"/>
</dbReference>
<dbReference type="InterPro" id="IPR000246">
    <property type="entry name" value="Peptidase_T2"/>
</dbReference>
<organism evidence="2 3">
    <name type="scientific">Paramuricea clavata</name>
    <name type="common">Red gorgonian</name>
    <name type="synonym">Violescent sea-whip</name>
    <dbReference type="NCBI Taxonomy" id="317549"/>
    <lineage>
        <taxon>Eukaryota</taxon>
        <taxon>Metazoa</taxon>
        <taxon>Cnidaria</taxon>
        <taxon>Anthozoa</taxon>
        <taxon>Octocorallia</taxon>
        <taxon>Malacalcyonacea</taxon>
        <taxon>Plexauridae</taxon>
        <taxon>Paramuricea</taxon>
    </lineage>
</organism>
<dbReference type="GO" id="GO:0016811">
    <property type="term" value="F:hydrolase activity, acting on carbon-nitrogen (but not peptide) bonds, in linear amides"/>
    <property type="evidence" value="ECO:0007669"/>
    <property type="project" value="UniProtKB-ARBA"/>
</dbReference>
<comment type="caution">
    <text evidence="2">The sequence shown here is derived from an EMBL/GenBank/DDBJ whole genome shotgun (WGS) entry which is preliminary data.</text>
</comment>
<proteinExistence type="inferred from homology"/>
<reference evidence="2" key="1">
    <citation type="submission" date="2020-04" db="EMBL/GenBank/DDBJ databases">
        <authorList>
            <person name="Alioto T."/>
            <person name="Alioto T."/>
            <person name="Gomez Garrido J."/>
        </authorList>
    </citation>
    <scope>NUCLEOTIDE SEQUENCE</scope>
    <source>
        <strain evidence="2">A484AB</strain>
    </source>
</reference>
<keyword evidence="3" id="KW-1185">Reference proteome</keyword>
<dbReference type="InterPro" id="IPR029055">
    <property type="entry name" value="Ntn_hydrolases_N"/>
</dbReference>
<dbReference type="SUPFAM" id="SSF56235">
    <property type="entry name" value="N-terminal nucleophile aminohydrolases (Ntn hydrolases)"/>
    <property type="match status" value="1"/>
</dbReference>
<feature type="non-terminal residue" evidence="2">
    <location>
        <position position="137"/>
    </location>
</feature>
<dbReference type="AlphaFoldDB" id="A0A7D9M598"/>
<name>A0A7D9M598_PARCT</name>
<gene>
    <name evidence="2" type="ORF">PACLA_8A089379</name>
</gene>
<dbReference type="GO" id="GO:0005737">
    <property type="term" value="C:cytoplasm"/>
    <property type="evidence" value="ECO:0007669"/>
    <property type="project" value="TreeGrafter"/>
</dbReference>